<dbReference type="EMBL" id="QKYT01000429">
    <property type="protein sequence ID" value="RIA85385.1"/>
    <property type="molecule type" value="Genomic_DNA"/>
</dbReference>
<evidence type="ECO:0000313" key="1">
    <source>
        <dbReference type="EMBL" id="RIA85385.1"/>
    </source>
</evidence>
<dbReference type="Proteomes" id="UP000265703">
    <property type="component" value="Unassembled WGS sequence"/>
</dbReference>
<reference evidence="1 2" key="1">
    <citation type="submission" date="2018-06" db="EMBL/GenBank/DDBJ databases">
        <title>Comparative genomics reveals the genomic features of Rhizophagus irregularis, R. cerebriforme, R. diaphanum and Gigaspora rosea, and their symbiotic lifestyle signature.</title>
        <authorList>
            <person name="Morin E."/>
            <person name="San Clemente H."/>
            <person name="Chen E.C.H."/>
            <person name="De La Providencia I."/>
            <person name="Hainaut M."/>
            <person name="Kuo A."/>
            <person name="Kohler A."/>
            <person name="Murat C."/>
            <person name="Tang N."/>
            <person name="Roy S."/>
            <person name="Loubradou J."/>
            <person name="Henrissat B."/>
            <person name="Grigoriev I.V."/>
            <person name="Corradi N."/>
            <person name="Roux C."/>
            <person name="Martin F.M."/>
        </authorList>
    </citation>
    <scope>NUCLEOTIDE SEQUENCE [LARGE SCALE GENOMIC DNA]</scope>
    <source>
        <strain evidence="1 2">DAOM 227022</strain>
    </source>
</reference>
<proteinExistence type="predicted"/>
<sequence>MIFFKMANNSTKVINDSSILPIIYETNFTIALEIADEFESWLQDHLNETLNKAPGFRDAEVFQRDPQNDDDPEVKNPDRVHKYFTILFEVDNKDGIDNYLREEAPKIQETLQQKFNQKDSLVVSSRRILYPVSLWAKRQNYEKK</sequence>
<evidence type="ECO:0000313" key="2">
    <source>
        <dbReference type="Proteomes" id="UP000265703"/>
    </source>
</evidence>
<organism evidence="1 2">
    <name type="scientific">Glomus cerebriforme</name>
    <dbReference type="NCBI Taxonomy" id="658196"/>
    <lineage>
        <taxon>Eukaryota</taxon>
        <taxon>Fungi</taxon>
        <taxon>Fungi incertae sedis</taxon>
        <taxon>Mucoromycota</taxon>
        <taxon>Glomeromycotina</taxon>
        <taxon>Glomeromycetes</taxon>
        <taxon>Glomerales</taxon>
        <taxon>Glomeraceae</taxon>
        <taxon>Glomus</taxon>
    </lineage>
</organism>
<accession>A0A397SMT3</accession>
<name>A0A397SMT3_9GLOM</name>
<dbReference type="AlphaFoldDB" id="A0A397SMT3"/>
<dbReference type="OrthoDB" id="2393977at2759"/>
<gene>
    <name evidence="1" type="ORF">C1645_781976</name>
</gene>
<protein>
    <submittedName>
        <fullName evidence="1">Uncharacterized protein</fullName>
    </submittedName>
</protein>
<keyword evidence="2" id="KW-1185">Reference proteome</keyword>
<dbReference type="Pfam" id="PF14114">
    <property type="entry name" value="DUF4286"/>
    <property type="match status" value="1"/>
</dbReference>
<comment type="caution">
    <text evidence="1">The sequence shown here is derived from an EMBL/GenBank/DDBJ whole genome shotgun (WGS) entry which is preliminary data.</text>
</comment>
<dbReference type="InterPro" id="IPR025563">
    <property type="entry name" value="DUF4286"/>
</dbReference>